<feature type="transmembrane region" description="Helical" evidence="5">
    <location>
        <begin position="93"/>
        <end position="112"/>
    </location>
</feature>
<evidence type="ECO:0000256" key="5">
    <source>
        <dbReference type="SAM" id="Phobius"/>
    </source>
</evidence>
<feature type="transmembrane region" description="Helical" evidence="5">
    <location>
        <begin position="152"/>
        <end position="171"/>
    </location>
</feature>
<evidence type="ECO:0000256" key="3">
    <source>
        <dbReference type="ARBA" id="ARBA00022989"/>
    </source>
</evidence>
<keyword evidence="4 5" id="KW-0472">Membrane</keyword>
<dbReference type="EMBL" id="JAUSQU010000001">
    <property type="protein sequence ID" value="MDP9844146.1"/>
    <property type="molecule type" value="Genomic_DNA"/>
</dbReference>
<comment type="subcellular location">
    <subcellularLocation>
        <location evidence="1">Cell membrane</location>
        <topology evidence="1">Multi-pass membrane protein</topology>
    </subcellularLocation>
</comment>
<feature type="transmembrane region" description="Helical" evidence="5">
    <location>
        <begin position="318"/>
        <end position="336"/>
    </location>
</feature>
<feature type="transmembrane region" description="Helical" evidence="5">
    <location>
        <begin position="61"/>
        <end position="81"/>
    </location>
</feature>
<dbReference type="SUPFAM" id="SSF103473">
    <property type="entry name" value="MFS general substrate transporter"/>
    <property type="match status" value="1"/>
</dbReference>
<keyword evidence="3 5" id="KW-1133">Transmembrane helix</keyword>
<feature type="transmembrane region" description="Helical" evidence="5">
    <location>
        <begin position="405"/>
        <end position="426"/>
    </location>
</feature>
<feature type="transmembrane region" description="Helical" evidence="5">
    <location>
        <begin position="288"/>
        <end position="306"/>
    </location>
</feature>
<keyword evidence="2 5" id="KW-0812">Transmembrane</keyword>
<dbReference type="Pfam" id="PF07690">
    <property type="entry name" value="MFS_1"/>
    <property type="match status" value="1"/>
</dbReference>
<feature type="transmembrane region" description="Helical" evidence="5">
    <location>
        <begin position="375"/>
        <end position="399"/>
    </location>
</feature>
<evidence type="ECO:0000256" key="2">
    <source>
        <dbReference type="ARBA" id="ARBA00022692"/>
    </source>
</evidence>
<dbReference type="CDD" id="cd17316">
    <property type="entry name" value="MFS_SV2_like"/>
    <property type="match status" value="1"/>
</dbReference>
<feature type="domain" description="Major facilitator superfamily (MFS) profile" evidence="6">
    <location>
        <begin position="27"/>
        <end position="431"/>
    </location>
</feature>
<feature type="transmembrane region" description="Helical" evidence="5">
    <location>
        <begin position="249"/>
        <end position="268"/>
    </location>
</feature>
<protein>
    <submittedName>
        <fullName evidence="7">MFS transporter</fullName>
    </submittedName>
</protein>
<dbReference type="InterPro" id="IPR036259">
    <property type="entry name" value="MFS_trans_sf"/>
</dbReference>
<dbReference type="PANTHER" id="PTHR23508:SF10">
    <property type="entry name" value="CARBOXYLIC ACID TRANSPORTER PROTEIN HOMOLOG"/>
    <property type="match status" value="1"/>
</dbReference>
<organism evidence="7 8">
    <name type="scientific">Streptosporangium lutulentum</name>
    <dbReference type="NCBI Taxonomy" id="1461250"/>
    <lineage>
        <taxon>Bacteria</taxon>
        <taxon>Bacillati</taxon>
        <taxon>Actinomycetota</taxon>
        <taxon>Actinomycetes</taxon>
        <taxon>Streptosporangiales</taxon>
        <taxon>Streptosporangiaceae</taxon>
        <taxon>Streptosporangium</taxon>
    </lineage>
</organism>
<feature type="transmembrane region" description="Helical" evidence="5">
    <location>
        <begin position="342"/>
        <end position="363"/>
    </location>
</feature>
<dbReference type="RefSeq" id="WP_307558790.1">
    <property type="nucleotide sequence ID" value="NZ_JAUSQU010000001.1"/>
</dbReference>
<accession>A0ABT9QCQ1</accession>
<reference evidence="7 8" key="1">
    <citation type="submission" date="2023-07" db="EMBL/GenBank/DDBJ databases">
        <title>Sequencing the genomes of 1000 actinobacteria strains.</title>
        <authorList>
            <person name="Klenk H.-P."/>
        </authorList>
    </citation>
    <scope>NUCLEOTIDE SEQUENCE [LARGE SCALE GENOMIC DNA]</scope>
    <source>
        <strain evidence="7 8">DSM 46740</strain>
    </source>
</reference>
<evidence type="ECO:0000256" key="4">
    <source>
        <dbReference type="ARBA" id="ARBA00023136"/>
    </source>
</evidence>
<feature type="transmembrane region" description="Helical" evidence="5">
    <location>
        <begin position="177"/>
        <end position="199"/>
    </location>
</feature>
<keyword evidence="8" id="KW-1185">Reference proteome</keyword>
<dbReference type="Proteomes" id="UP001225356">
    <property type="component" value="Unassembled WGS sequence"/>
</dbReference>
<comment type="caution">
    <text evidence="7">The sequence shown here is derived from an EMBL/GenBank/DDBJ whole genome shotgun (WGS) entry which is preliminary data.</text>
</comment>
<dbReference type="InterPro" id="IPR011701">
    <property type="entry name" value="MFS"/>
</dbReference>
<sequence length="435" mass="46685">MIATEIRRLPIGAAFDRMPFTRRHVLIALALFVAFVIESWEQVALIYVAGDFGTAFGVDEAGVGLVLSAVALGMIPGALVWGPLSDRIGRRPTCFWSLIAYGVIAFASAFSPNVTTLMALRVASGFALAGVYTVTFPYFLELLPTRSRGRATVYLSIGWPVGVLAAIAVSVTLGDMGWHGVVIASALVGFWAFAIRAWVPESPYWLATRNRQAEAKAVLRELGSPDAGEVFIVGVKRVGRPLDLLRGELRRVTLLMLLLNFTFNWGYWGLQVWLPTLMRGKGMSLDATLGFAALSALVTIPGYVSASLLTGRFGRKKVFLCYVVAAVLGGFFFAVASTTAGLYAGNFILSFFSLGAWGVWNTWNGEFYPTAIRGTGYAWATAAQLVSTTVAPAAVGLLLARATGFTATMLVINAFMVITALLALPLPETEGRGLE</sequence>
<feature type="transmembrane region" description="Helical" evidence="5">
    <location>
        <begin position="25"/>
        <end position="49"/>
    </location>
</feature>
<evidence type="ECO:0000313" key="8">
    <source>
        <dbReference type="Proteomes" id="UP001225356"/>
    </source>
</evidence>
<feature type="transmembrane region" description="Helical" evidence="5">
    <location>
        <begin position="118"/>
        <end position="140"/>
    </location>
</feature>
<dbReference type="Gene3D" id="1.20.1250.20">
    <property type="entry name" value="MFS general substrate transporter like domains"/>
    <property type="match status" value="1"/>
</dbReference>
<gene>
    <name evidence="7" type="ORF">J2853_003357</name>
</gene>
<evidence type="ECO:0000259" key="6">
    <source>
        <dbReference type="PROSITE" id="PS50850"/>
    </source>
</evidence>
<evidence type="ECO:0000256" key="1">
    <source>
        <dbReference type="ARBA" id="ARBA00004651"/>
    </source>
</evidence>
<dbReference type="PANTHER" id="PTHR23508">
    <property type="entry name" value="CARBOXYLIC ACID TRANSPORTER PROTEIN HOMOLOG"/>
    <property type="match status" value="1"/>
</dbReference>
<evidence type="ECO:0000313" key="7">
    <source>
        <dbReference type="EMBL" id="MDP9844146.1"/>
    </source>
</evidence>
<name>A0ABT9QCQ1_9ACTN</name>
<dbReference type="PROSITE" id="PS50850">
    <property type="entry name" value="MFS"/>
    <property type="match status" value="1"/>
</dbReference>
<dbReference type="InterPro" id="IPR020846">
    <property type="entry name" value="MFS_dom"/>
</dbReference>
<proteinExistence type="predicted"/>